<proteinExistence type="predicted"/>
<evidence type="ECO:0000313" key="3">
    <source>
        <dbReference type="Proteomes" id="UP001152795"/>
    </source>
</evidence>
<sequence>MDIRSKVLTSSAFGDERGLLGMVFHPKYRENGRLFVYYITKKVGNKKKTDPKEWWLGTSVAVLSEWRVSGADLNRVDQHSEKVLMSIEQPKGNHNGGQLLFGKDKYLYVFPGDGGAAGDPFGKFGNALNKSTLLGKVLRVDVDKAKPYSIPPDNPFVNESQTLPEIYAYGLRNPWRCSVDRGERGSGYGKGRIFCGDVGQNSFEEIDIIVKGGNYGWRGREGFKCYDRKICRTSLLANEVFPIHAYSHKIGQSVVGGYVYRGCKYPKMRGLYFFADTMNGRMFTLKENKRTKKWQSKEVCMGDSSYCNGPGISGDYATMILSFGEDESGELYFASTAFTDNEARKGAVYQLFDPERRTDPSQCTFTVKEPVRPVCSNRKASGICDIYRRLGFCKKSYVKYMTRNCKLACGLCS</sequence>
<comment type="caution">
    <text evidence="1">Lacks conserved residue(s) required for the propagation of feature annotation.</text>
</comment>
<comment type="caution">
    <text evidence="2">The sequence shown here is derived from an EMBL/GenBank/DDBJ whole genome shotgun (WGS) entry which is preliminary data.</text>
</comment>
<dbReference type="InterPro" id="IPR011041">
    <property type="entry name" value="Quinoprot_gluc/sorb_DH_b-prop"/>
</dbReference>
<protein>
    <submittedName>
        <fullName evidence="2">HHIP 2</fullName>
    </submittedName>
</protein>
<gene>
    <name evidence="2" type="ORF">PACLA_8A000009</name>
</gene>
<dbReference type="PROSITE" id="PS51670">
    <property type="entry name" value="SHKT"/>
    <property type="match status" value="1"/>
</dbReference>
<dbReference type="Proteomes" id="UP001152795">
    <property type="component" value="Unassembled WGS sequence"/>
</dbReference>
<name>A0A7D9K254_PARCT</name>
<dbReference type="InterPro" id="IPR012938">
    <property type="entry name" value="Glc/Sorbosone_DH"/>
</dbReference>
<dbReference type="EMBL" id="CACRXK020025786">
    <property type="protein sequence ID" value="CAB4039729.1"/>
    <property type="molecule type" value="Genomic_DNA"/>
</dbReference>
<dbReference type="Pfam" id="PF01549">
    <property type="entry name" value="ShK"/>
    <property type="match status" value="1"/>
</dbReference>
<dbReference type="PANTHER" id="PTHR19328">
    <property type="entry name" value="HEDGEHOG-INTERACTING PROTEIN"/>
    <property type="match status" value="1"/>
</dbReference>
<dbReference type="SUPFAM" id="SSF50952">
    <property type="entry name" value="Soluble quinoprotein glucose dehydrogenase"/>
    <property type="match status" value="1"/>
</dbReference>
<keyword evidence="3" id="KW-1185">Reference proteome</keyword>
<evidence type="ECO:0000313" key="2">
    <source>
        <dbReference type="EMBL" id="CAB4039729.1"/>
    </source>
</evidence>
<dbReference type="SMART" id="SM00254">
    <property type="entry name" value="ShKT"/>
    <property type="match status" value="1"/>
</dbReference>
<dbReference type="OrthoDB" id="10266706at2759"/>
<dbReference type="AlphaFoldDB" id="A0A7D9K254"/>
<organism evidence="2 3">
    <name type="scientific">Paramuricea clavata</name>
    <name type="common">Red gorgonian</name>
    <name type="synonym">Violescent sea-whip</name>
    <dbReference type="NCBI Taxonomy" id="317549"/>
    <lineage>
        <taxon>Eukaryota</taxon>
        <taxon>Metazoa</taxon>
        <taxon>Cnidaria</taxon>
        <taxon>Anthozoa</taxon>
        <taxon>Octocorallia</taxon>
        <taxon>Malacalcyonacea</taxon>
        <taxon>Plexauridae</taxon>
        <taxon>Paramuricea</taxon>
    </lineage>
</organism>
<reference evidence="2" key="1">
    <citation type="submission" date="2020-04" db="EMBL/GenBank/DDBJ databases">
        <authorList>
            <person name="Alioto T."/>
            <person name="Alioto T."/>
            <person name="Gomez Garrido J."/>
        </authorList>
    </citation>
    <scope>NUCLEOTIDE SEQUENCE</scope>
    <source>
        <strain evidence="2">A484AB</strain>
    </source>
</reference>
<accession>A0A7D9K254</accession>
<dbReference type="Gene3D" id="2.120.10.30">
    <property type="entry name" value="TolB, C-terminal domain"/>
    <property type="match status" value="1"/>
</dbReference>
<dbReference type="InterPro" id="IPR003582">
    <property type="entry name" value="ShKT_dom"/>
</dbReference>
<evidence type="ECO:0000256" key="1">
    <source>
        <dbReference type="PROSITE-ProRule" id="PRU01005"/>
    </source>
</evidence>
<dbReference type="Pfam" id="PF07995">
    <property type="entry name" value="GSDH"/>
    <property type="match status" value="1"/>
</dbReference>
<dbReference type="Gene3D" id="1.10.10.1940">
    <property type="match status" value="1"/>
</dbReference>
<dbReference type="PANTHER" id="PTHR19328:SF75">
    <property type="entry name" value="ALDOSE SUGAR DEHYDROGENASE YLII"/>
    <property type="match status" value="1"/>
</dbReference>
<dbReference type="InterPro" id="IPR011042">
    <property type="entry name" value="6-blade_b-propeller_TolB-like"/>
</dbReference>